<accession>A0A518HN53</accession>
<evidence type="ECO:0000313" key="3">
    <source>
        <dbReference type="Proteomes" id="UP000319004"/>
    </source>
</evidence>
<feature type="chain" id="PRO_5021802567" description="PEP-CTERM protein-sorting domain-containing protein" evidence="1">
    <location>
        <begin position="22"/>
        <end position="196"/>
    </location>
</feature>
<evidence type="ECO:0000256" key="1">
    <source>
        <dbReference type="SAM" id="SignalP"/>
    </source>
</evidence>
<organism evidence="2 3">
    <name type="scientific">Stieleria neptunia</name>
    <dbReference type="NCBI Taxonomy" id="2527979"/>
    <lineage>
        <taxon>Bacteria</taxon>
        <taxon>Pseudomonadati</taxon>
        <taxon>Planctomycetota</taxon>
        <taxon>Planctomycetia</taxon>
        <taxon>Pirellulales</taxon>
        <taxon>Pirellulaceae</taxon>
        <taxon>Stieleria</taxon>
    </lineage>
</organism>
<proteinExistence type="predicted"/>
<feature type="signal peptide" evidence="1">
    <location>
        <begin position="1"/>
        <end position="21"/>
    </location>
</feature>
<dbReference type="InterPro" id="IPR013424">
    <property type="entry name" value="Ice-binding_C"/>
</dbReference>
<dbReference type="KEGG" id="snep:Enr13x_21290"/>
<keyword evidence="3" id="KW-1185">Reference proteome</keyword>
<dbReference type="AlphaFoldDB" id="A0A518HN53"/>
<evidence type="ECO:0000313" key="2">
    <source>
        <dbReference type="EMBL" id="QDV42284.1"/>
    </source>
</evidence>
<protein>
    <recommendedName>
        <fullName evidence="4">PEP-CTERM protein-sorting domain-containing protein</fullName>
    </recommendedName>
</protein>
<sequence precursor="true">MKKLIFAAVAAMLCFSSSAQALEIFLSTSAVDPNAGTNLNLVEGGPGGSLFVWVNNDEPTTIEGLSLDITSDTPGVAGATAHLINDPGGRWFASTPGVLGDAPLVDDSNAFNFFGGFPQGLALHSEVQVDPIAAGVTTVGFATGNSGIAVGGIPPQTENFGTGTITVAPVPEPGTMAGLASIAMVGCGLVARRRRS</sequence>
<evidence type="ECO:0008006" key="4">
    <source>
        <dbReference type="Google" id="ProtNLM"/>
    </source>
</evidence>
<gene>
    <name evidence="2" type="ORF">Enr13x_21290</name>
</gene>
<dbReference type="NCBIfam" id="TIGR02595">
    <property type="entry name" value="PEP_CTERM"/>
    <property type="match status" value="1"/>
</dbReference>
<dbReference type="Proteomes" id="UP000319004">
    <property type="component" value="Chromosome"/>
</dbReference>
<name>A0A518HN53_9BACT</name>
<dbReference type="EMBL" id="CP037423">
    <property type="protein sequence ID" value="QDV42284.1"/>
    <property type="molecule type" value="Genomic_DNA"/>
</dbReference>
<keyword evidence="1" id="KW-0732">Signal</keyword>
<reference evidence="2 3" key="1">
    <citation type="submission" date="2019-03" db="EMBL/GenBank/DDBJ databases">
        <title>Deep-cultivation of Planctomycetes and their phenomic and genomic characterization uncovers novel biology.</title>
        <authorList>
            <person name="Wiegand S."/>
            <person name="Jogler M."/>
            <person name="Boedeker C."/>
            <person name="Pinto D."/>
            <person name="Vollmers J."/>
            <person name="Rivas-Marin E."/>
            <person name="Kohn T."/>
            <person name="Peeters S.H."/>
            <person name="Heuer A."/>
            <person name="Rast P."/>
            <person name="Oberbeckmann S."/>
            <person name="Bunk B."/>
            <person name="Jeske O."/>
            <person name="Meyerdierks A."/>
            <person name="Storesund J.E."/>
            <person name="Kallscheuer N."/>
            <person name="Luecker S."/>
            <person name="Lage O.M."/>
            <person name="Pohl T."/>
            <person name="Merkel B.J."/>
            <person name="Hornburger P."/>
            <person name="Mueller R.-W."/>
            <person name="Bruemmer F."/>
            <person name="Labrenz M."/>
            <person name="Spormann A.M."/>
            <person name="Op den Camp H."/>
            <person name="Overmann J."/>
            <person name="Amann R."/>
            <person name="Jetten M.S.M."/>
            <person name="Mascher T."/>
            <person name="Medema M.H."/>
            <person name="Devos D.P."/>
            <person name="Kaster A.-K."/>
            <person name="Ovreas L."/>
            <person name="Rohde M."/>
            <person name="Galperin M.Y."/>
            <person name="Jogler C."/>
        </authorList>
    </citation>
    <scope>NUCLEOTIDE SEQUENCE [LARGE SCALE GENOMIC DNA]</scope>
    <source>
        <strain evidence="2 3">Enr13</strain>
    </source>
</reference>